<name>A0ABP9BA92_9GAMM</name>
<proteinExistence type="predicted"/>
<dbReference type="EMBL" id="BAABJE010000007">
    <property type="protein sequence ID" value="GAA4792623.1"/>
    <property type="molecule type" value="Genomic_DNA"/>
</dbReference>
<dbReference type="Proteomes" id="UP001499959">
    <property type="component" value="Unassembled WGS sequence"/>
</dbReference>
<comment type="caution">
    <text evidence="1">The sequence shown here is derived from an EMBL/GenBank/DDBJ whole genome shotgun (WGS) entry which is preliminary data.</text>
</comment>
<organism evidence="1 2">
    <name type="scientific">Lysobacter hankyongensis</name>
    <dbReference type="NCBI Taxonomy" id="1176535"/>
    <lineage>
        <taxon>Bacteria</taxon>
        <taxon>Pseudomonadati</taxon>
        <taxon>Pseudomonadota</taxon>
        <taxon>Gammaproteobacteria</taxon>
        <taxon>Lysobacterales</taxon>
        <taxon>Lysobacteraceae</taxon>
        <taxon>Lysobacter</taxon>
    </lineage>
</organism>
<dbReference type="RefSeq" id="WP_345302944.1">
    <property type="nucleotide sequence ID" value="NZ_BAABJE010000007.1"/>
</dbReference>
<dbReference type="PANTHER" id="PTHR46246:SF1">
    <property type="entry name" value="GUANOSINE-3',5'-BIS(DIPHOSPHATE) 3'-PYROPHOSPHOHYDROLASE MESH1"/>
    <property type="match status" value="1"/>
</dbReference>
<dbReference type="Gene3D" id="1.10.3210.10">
    <property type="entry name" value="Hypothetical protein af1432"/>
    <property type="match status" value="1"/>
</dbReference>
<evidence type="ECO:0000313" key="2">
    <source>
        <dbReference type="Proteomes" id="UP001499959"/>
    </source>
</evidence>
<accession>A0ABP9BA92</accession>
<gene>
    <name evidence="1" type="ORF">GCM10023307_17560</name>
</gene>
<dbReference type="PANTHER" id="PTHR46246">
    <property type="entry name" value="GUANOSINE-3',5'-BIS(DIPHOSPHATE) 3'-PYROPHOSPHOHYDROLASE MESH1"/>
    <property type="match status" value="1"/>
</dbReference>
<protein>
    <submittedName>
        <fullName evidence="1">HD domain-containing protein</fullName>
    </submittedName>
</protein>
<dbReference type="Pfam" id="PF13328">
    <property type="entry name" value="HD_4"/>
    <property type="match status" value="1"/>
</dbReference>
<sequence>MATLERAIELAARAHAGQRDKGGQPYILHPLRVMAAMTTDAGRIAAVLHDIVEDTSITFDDLVAEGFADDIVDAIRALTKFEGETREQAAKRIVRDPIARAVKLADIADNMDLTRIPAPSERDRARLREYAVAREILLAGPDAA</sequence>
<reference evidence="2" key="1">
    <citation type="journal article" date="2019" name="Int. J. Syst. Evol. Microbiol.">
        <title>The Global Catalogue of Microorganisms (GCM) 10K type strain sequencing project: providing services to taxonomists for standard genome sequencing and annotation.</title>
        <authorList>
            <consortium name="The Broad Institute Genomics Platform"/>
            <consortium name="The Broad Institute Genome Sequencing Center for Infectious Disease"/>
            <person name="Wu L."/>
            <person name="Ma J."/>
        </authorList>
    </citation>
    <scope>NUCLEOTIDE SEQUENCE [LARGE SCALE GENOMIC DNA]</scope>
    <source>
        <strain evidence="2">JCM 18204</strain>
    </source>
</reference>
<keyword evidence="2" id="KW-1185">Reference proteome</keyword>
<dbReference type="SUPFAM" id="SSF109604">
    <property type="entry name" value="HD-domain/PDEase-like"/>
    <property type="match status" value="1"/>
</dbReference>
<evidence type="ECO:0000313" key="1">
    <source>
        <dbReference type="EMBL" id="GAA4792623.1"/>
    </source>
</evidence>
<dbReference type="InterPro" id="IPR052194">
    <property type="entry name" value="MESH1"/>
</dbReference>